<evidence type="ECO:0000259" key="13">
    <source>
        <dbReference type="PROSITE" id="PS50109"/>
    </source>
</evidence>
<accession>A0AAE6IK20</accession>
<dbReference type="InterPro" id="IPR036890">
    <property type="entry name" value="HATPase_C_sf"/>
</dbReference>
<dbReference type="GO" id="GO:0005886">
    <property type="term" value="C:plasma membrane"/>
    <property type="evidence" value="ECO:0007669"/>
    <property type="project" value="UniProtKB-SubCell"/>
</dbReference>
<dbReference type="Proteomes" id="UP000321332">
    <property type="component" value="Chromosome"/>
</dbReference>
<dbReference type="RefSeq" id="WP_014975004.1">
    <property type="nucleotide sequence ID" value="NZ_CP042374.1"/>
</dbReference>
<dbReference type="AlphaFoldDB" id="A0AAE6IK20"/>
<feature type="transmembrane region" description="Helical" evidence="12">
    <location>
        <begin position="12"/>
        <end position="31"/>
    </location>
</feature>
<evidence type="ECO:0000256" key="11">
    <source>
        <dbReference type="SAM" id="Coils"/>
    </source>
</evidence>
<evidence type="ECO:0000256" key="9">
    <source>
        <dbReference type="ARBA" id="ARBA00023012"/>
    </source>
</evidence>
<evidence type="ECO:0000256" key="5">
    <source>
        <dbReference type="ARBA" id="ARBA00022679"/>
    </source>
</evidence>
<dbReference type="GO" id="GO:0000155">
    <property type="term" value="F:phosphorelay sensor kinase activity"/>
    <property type="evidence" value="ECO:0007669"/>
    <property type="project" value="TreeGrafter"/>
</dbReference>
<dbReference type="SMART" id="SM00387">
    <property type="entry name" value="HATPase_c"/>
    <property type="match status" value="1"/>
</dbReference>
<organism evidence="14 15">
    <name type="scientific">Leuconostoc carnosum</name>
    <dbReference type="NCBI Taxonomy" id="1252"/>
    <lineage>
        <taxon>Bacteria</taxon>
        <taxon>Bacillati</taxon>
        <taxon>Bacillota</taxon>
        <taxon>Bacilli</taxon>
        <taxon>Lactobacillales</taxon>
        <taxon>Lactobacillaceae</taxon>
        <taxon>Leuconostoc</taxon>
    </lineage>
</organism>
<dbReference type="OMA" id="QYVEMVL"/>
<keyword evidence="9" id="KW-0902">Two-component regulatory system</keyword>
<keyword evidence="4" id="KW-1003">Cell membrane</keyword>
<dbReference type="SUPFAM" id="SSF55874">
    <property type="entry name" value="ATPase domain of HSP90 chaperone/DNA topoisomerase II/histidine kinase"/>
    <property type="match status" value="1"/>
</dbReference>
<dbReference type="InterPro" id="IPR050351">
    <property type="entry name" value="BphY/WalK/GraS-like"/>
</dbReference>
<evidence type="ECO:0000256" key="1">
    <source>
        <dbReference type="ARBA" id="ARBA00000085"/>
    </source>
</evidence>
<dbReference type="PANTHER" id="PTHR45453">
    <property type="entry name" value="PHOSPHATE REGULON SENSOR PROTEIN PHOR"/>
    <property type="match status" value="1"/>
</dbReference>
<evidence type="ECO:0000256" key="3">
    <source>
        <dbReference type="ARBA" id="ARBA00012438"/>
    </source>
</evidence>
<feature type="transmembrane region" description="Helical" evidence="12">
    <location>
        <begin position="43"/>
        <end position="60"/>
    </location>
</feature>
<dbReference type="InterPro" id="IPR005467">
    <property type="entry name" value="His_kinase_dom"/>
</dbReference>
<comment type="subcellular location">
    <subcellularLocation>
        <location evidence="2">Cell membrane</location>
        <topology evidence="2">Multi-pass membrane protein</topology>
    </subcellularLocation>
</comment>
<evidence type="ECO:0000256" key="4">
    <source>
        <dbReference type="ARBA" id="ARBA00022475"/>
    </source>
</evidence>
<dbReference type="GeneID" id="61187138"/>
<evidence type="ECO:0000313" key="15">
    <source>
        <dbReference type="Proteomes" id="UP000321332"/>
    </source>
</evidence>
<dbReference type="Gene3D" id="3.30.565.10">
    <property type="entry name" value="Histidine kinase-like ATPase, C-terminal domain"/>
    <property type="match status" value="1"/>
</dbReference>
<sequence>MFWGEYLKKRLSLLLIIFMGLGGFWFTFLMWQLPLTPLRNAGVLLVLALVVYMIFDYLAFKKTQQILRDLQADVQQLTAEITQRTQQEKEFLDIMRIWSHQMKVPLASIDLVAQTRLPELKKQTFALENYLNILLEYLRINNVATDFRFEQVDGRTLLNRLVKKYAIQFIQKNIAVEIIGDVTLKTDARWLGVALEQVINNAVKYTDRGRVTITLSDQGIKISDTGIGILAEDIPRLFAHGFTGYNGRLDKKASGLGLYLAKLILDKLDFQIEVTSQVGVGSTLIITHTK</sequence>
<evidence type="ECO:0000256" key="8">
    <source>
        <dbReference type="ARBA" id="ARBA00022989"/>
    </source>
</evidence>
<keyword evidence="10 12" id="KW-0472">Membrane</keyword>
<evidence type="ECO:0000256" key="12">
    <source>
        <dbReference type="SAM" id="Phobius"/>
    </source>
</evidence>
<evidence type="ECO:0000256" key="6">
    <source>
        <dbReference type="ARBA" id="ARBA00022692"/>
    </source>
</evidence>
<dbReference type="EMBL" id="CP042374">
    <property type="protein sequence ID" value="QEA33562.1"/>
    <property type="molecule type" value="Genomic_DNA"/>
</dbReference>
<evidence type="ECO:0000256" key="10">
    <source>
        <dbReference type="ARBA" id="ARBA00023136"/>
    </source>
</evidence>
<reference evidence="14 15" key="1">
    <citation type="submission" date="2019-06" db="EMBL/GenBank/DDBJ databases">
        <title>Genome analyses of bacteria isolated from kimchi.</title>
        <authorList>
            <person name="Lee S."/>
            <person name="Ahn S."/>
            <person name="Roh S."/>
        </authorList>
    </citation>
    <scope>NUCLEOTIDE SEQUENCE [LARGE SCALE GENOMIC DNA]</scope>
    <source>
        <strain evidence="14 15">CBA3620</strain>
    </source>
</reference>
<protein>
    <recommendedName>
        <fullName evidence="3">histidine kinase</fullName>
        <ecNumber evidence="3">2.7.13.3</ecNumber>
    </recommendedName>
</protein>
<proteinExistence type="predicted"/>
<feature type="coiled-coil region" evidence="11">
    <location>
        <begin position="60"/>
        <end position="87"/>
    </location>
</feature>
<dbReference type="InterPro" id="IPR003594">
    <property type="entry name" value="HATPase_dom"/>
</dbReference>
<keyword evidence="5" id="KW-0808">Transferase</keyword>
<comment type="catalytic activity">
    <reaction evidence="1">
        <text>ATP + protein L-histidine = ADP + protein N-phospho-L-histidine.</text>
        <dbReference type="EC" id="2.7.13.3"/>
    </reaction>
</comment>
<keyword evidence="8 12" id="KW-1133">Transmembrane helix</keyword>
<feature type="domain" description="Histidine kinase" evidence="13">
    <location>
        <begin position="97"/>
        <end position="290"/>
    </location>
</feature>
<keyword evidence="6 12" id="KW-0812">Transmembrane</keyword>
<name>A0AAE6IK20_LEUCA</name>
<evidence type="ECO:0000313" key="14">
    <source>
        <dbReference type="EMBL" id="QEA33562.1"/>
    </source>
</evidence>
<dbReference type="PANTHER" id="PTHR45453:SF2">
    <property type="entry name" value="HISTIDINE KINASE"/>
    <property type="match status" value="1"/>
</dbReference>
<keyword evidence="7 14" id="KW-0418">Kinase</keyword>
<dbReference type="GO" id="GO:0004721">
    <property type="term" value="F:phosphoprotein phosphatase activity"/>
    <property type="evidence" value="ECO:0007669"/>
    <property type="project" value="TreeGrafter"/>
</dbReference>
<keyword evidence="11" id="KW-0175">Coiled coil</keyword>
<dbReference type="PROSITE" id="PS50109">
    <property type="entry name" value="HIS_KIN"/>
    <property type="match status" value="1"/>
</dbReference>
<dbReference type="Pfam" id="PF02518">
    <property type="entry name" value="HATPase_c"/>
    <property type="match status" value="1"/>
</dbReference>
<dbReference type="GO" id="GO:0016036">
    <property type="term" value="P:cellular response to phosphate starvation"/>
    <property type="evidence" value="ECO:0007669"/>
    <property type="project" value="TreeGrafter"/>
</dbReference>
<evidence type="ECO:0000256" key="2">
    <source>
        <dbReference type="ARBA" id="ARBA00004651"/>
    </source>
</evidence>
<dbReference type="EC" id="2.7.13.3" evidence="3"/>
<gene>
    <name evidence="14" type="ORF">FGL89_05215</name>
</gene>
<evidence type="ECO:0000256" key="7">
    <source>
        <dbReference type="ARBA" id="ARBA00022777"/>
    </source>
</evidence>